<evidence type="ECO:0000313" key="3">
    <source>
        <dbReference type="Proteomes" id="UP001596067"/>
    </source>
</evidence>
<feature type="chain" id="PRO_5046832326" evidence="1">
    <location>
        <begin position="31"/>
        <end position="184"/>
    </location>
</feature>
<feature type="signal peptide" evidence="1">
    <location>
        <begin position="1"/>
        <end position="30"/>
    </location>
</feature>
<dbReference type="Proteomes" id="UP001596067">
    <property type="component" value="Unassembled WGS sequence"/>
</dbReference>
<dbReference type="InterPro" id="IPR032710">
    <property type="entry name" value="NTF2-like_dom_sf"/>
</dbReference>
<dbReference type="RefSeq" id="WP_313763516.1">
    <property type="nucleotide sequence ID" value="NZ_BAAAVH010000113.1"/>
</dbReference>
<keyword evidence="3" id="KW-1185">Reference proteome</keyword>
<keyword evidence="1" id="KW-0732">Signal</keyword>
<dbReference type="Pfam" id="PF07366">
    <property type="entry name" value="SnoaL"/>
    <property type="match status" value="1"/>
</dbReference>
<dbReference type="SUPFAM" id="SSF54427">
    <property type="entry name" value="NTF2-like"/>
    <property type="match status" value="1"/>
</dbReference>
<comment type="caution">
    <text evidence="2">The sequence shown here is derived from an EMBL/GenBank/DDBJ whole genome shotgun (WGS) entry which is preliminary data.</text>
</comment>
<dbReference type="Gene3D" id="3.10.450.50">
    <property type="match status" value="1"/>
</dbReference>
<dbReference type="PANTHER" id="PTHR38436">
    <property type="entry name" value="POLYKETIDE CYCLASE SNOAL-LIKE DOMAIN"/>
    <property type="match status" value="1"/>
</dbReference>
<name>A0ABW1F338_9ACTN</name>
<sequence length="184" mass="18780">MTCTSSWTVRGPVAAVAAAAVLTGGSVAEAQPAAAGDAVPVVEAAVPAAEAGAGGGLSAVAHFYGALSTGNTGLMARAVSQDWVDIPAHPGLGTGVAGAQQLVREIRAVFPDLVEAVTGITRSGDRIHVSLQHCGTHAAEFAGVPATYKYVCFRGEETQTVRNGLISTTEHWEDIDGFLKEVKK</sequence>
<proteinExistence type="predicted"/>
<organism evidence="2 3">
    <name type="scientific">Kitasatospora aburaviensis</name>
    <dbReference type="NCBI Taxonomy" id="67265"/>
    <lineage>
        <taxon>Bacteria</taxon>
        <taxon>Bacillati</taxon>
        <taxon>Actinomycetota</taxon>
        <taxon>Actinomycetes</taxon>
        <taxon>Kitasatosporales</taxon>
        <taxon>Streptomycetaceae</taxon>
        <taxon>Kitasatospora</taxon>
    </lineage>
</organism>
<gene>
    <name evidence="2" type="ORF">ACFP0N_26755</name>
</gene>
<protein>
    <submittedName>
        <fullName evidence="2">Ester cyclase</fullName>
    </submittedName>
</protein>
<dbReference type="PANTHER" id="PTHR38436:SF1">
    <property type="entry name" value="ESTER CYCLASE"/>
    <property type="match status" value="1"/>
</dbReference>
<reference evidence="3" key="1">
    <citation type="journal article" date="2019" name="Int. J. Syst. Evol. Microbiol.">
        <title>The Global Catalogue of Microorganisms (GCM) 10K type strain sequencing project: providing services to taxonomists for standard genome sequencing and annotation.</title>
        <authorList>
            <consortium name="The Broad Institute Genomics Platform"/>
            <consortium name="The Broad Institute Genome Sequencing Center for Infectious Disease"/>
            <person name="Wu L."/>
            <person name="Ma J."/>
        </authorList>
    </citation>
    <scope>NUCLEOTIDE SEQUENCE [LARGE SCALE GENOMIC DNA]</scope>
    <source>
        <strain evidence="3">CGMCC 4.1469</strain>
    </source>
</reference>
<evidence type="ECO:0000256" key="1">
    <source>
        <dbReference type="SAM" id="SignalP"/>
    </source>
</evidence>
<dbReference type="EMBL" id="JBHSOD010000041">
    <property type="protein sequence ID" value="MFC5888573.1"/>
    <property type="molecule type" value="Genomic_DNA"/>
</dbReference>
<dbReference type="InterPro" id="IPR009959">
    <property type="entry name" value="Cyclase_SnoaL-like"/>
</dbReference>
<accession>A0ABW1F338</accession>
<evidence type="ECO:0000313" key="2">
    <source>
        <dbReference type="EMBL" id="MFC5888573.1"/>
    </source>
</evidence>